<proteinExistence type="inferred from homology"/>
<dbReference type="KEGG" id="tcm:HL41_00375"/>
<dbReference type="CDD" id="cd04470">
    <property type="entry name" value="S1_EF-P_repeat_1"/>
    <property type="match status" value="1"/>
</dbReference>
<dbReference type="SUPFAM" id="SSF50249">
    <property type="entry name" value="Nucleic acid-binding proteins"/>
    <property type="match status" value="2"/>
</dbReference>
<evidence type="ECO:0000256" key="8">
    <source>
        <dbReference type="NCBIfam" id="TIGR00038"/>
    </source>
</evidence>
<dbReference type="PANTHER" id="PTHR30053:SF12">
    <property type="entry name" value="ELONGATION FACTOR P (EF-P) FAMILY PROTEIN"/>
    <property type="match status" value="1"/>
</dbReference>
<dbReference type="eggNOG" id="COG0231">
    <property type="taxonomic scope" value="Bacteria"/>
</dbReference>
<protein>
    <recommendedName>
        <fullName evidence="7 8">Elongation factor P</fullName>
        <shortName evidence="7">EF-P</shortName>
    </recommendedName>
</protein>
<dbReference type="HOGENOM" id="CLU_074944_0_1_0"/>
<dbReference type="Pfam" id="PF08207">
    <property type="entry name" value="EFP_N"/>
    <property type="match status" value="1"/>
</dbReference>
<comment type="function">
    <text evidence="7">Involved in peptide bond synthesis. Stimulates efficient translation and peptide-bond synthesis on native or reconstituted 70S ribosomes in vitro. Probably functions indirectly by altering the affinity of the ribosome for aminoacyl-tRNA, thus increasing their reactivity as acceptors for peptidyl transferase.</text>
</comment>
<evidence type="ECO:0000256" key="6">
    <source>
        <dbReference type="ARBA" id="ARBA00022917"/>
    </source>
</evidence>
<dbReference type="GO" id="GO:0043043">
    <property type="term" value="P:peptide biosynthetic process"/>
    <property type="evidence" value="ECO:0007669"/>
    <property type="project" value="InterPro"/>
</dbReference>
<gene>
    <name evidence="7" type="primary">efp</name>
    <name evidence="12" type="ORF">HL41_00375</name>
</gene>
<dbReference type="NCBIfam" id="NF001810">
    <property type="entry name" value="PRK00529.1"/>
    <property type="match status" value="1"/>
</dbReference>
<dbReference type="FunFam" id="2.40.50.140:FF:000009">
    <property type="entry name" value="Elongation factor P"/>
    <property type="match status" value="1"/>
</dbReference>
<accession>A0A075WRB8</accession>
<keyword evidence="13" id="KW-1185">Reference proteome</keyword>
<dbReference type="PIRSF" id="PIRSF005901">
    <property type="entry name" value="EF-P"/>
    <property type="match status" value="1"/>
</dbReference>
<sequence length="187" mass="21640">MAYTTSDFRRGLKIEWEGKPYEILEFQHVKISKNQPTVRTRLKDLTTGRVFEVNFRAGEKFEKPDLQEKEMQFLYKEKGQYVFMDLEDYDQVYLREEEVGEAAKFLKENLNVYIIYYRGKVIGIDLPNIVELEVIDTEPGVRGDTVGSATKPATLETGAVIQVPLFINKGDKIKVDTRTGEYIERAV</sequence>
<dbReference type="OrthoDB" id="9801844at2"/>
<dbReference type="EMBL" id="CP008796">
    <property type="protein sequence ID" value="AIH03411.1"/>
    <property type="molecule type" value="Genomic_DNA"/>
</dbReference>
<evidence type="ECO:0000256" key="4">
    <source>
        <dbReference type="ARBA" id="ARBA00022490"/>
    </source>
</evidence>
<dbReference type="FunFam" id="2.40.50.140:FF:000004">
    <property type="entry name" value="Elongation factor P"/>
    <property type="match status" value="1"/>
</dbReference>
<keyword evidence="4 7" id="KW-0963">Cytoplasm</keyword>
<dbReference type="InterPro" id="IPR001059">
    <property type="entry name" value="Transl_elong_P/YeiP_cen"/>
</dbReference>
<evidence type="ECO:0000313" key="13">
    <source>
        <dbReference type="Proteomes" id="UP000028481"/>
    </source>
</evidence>
<dbReference type="NCBIfam" id="TIGR00038">
    <property type="entry name" value="efp"/>
    <property type="match status" value="1"/>
</dbReference>
<keyword evidence="5 7" id="KW-0251">Elongation factor</keyword>
<dbReference type="InterPro" id="IPR014722">
    <property type="entry name" value="Rib_uL2_dom2"/>
</dbReference>
<dbReference type="InterPro" id="IPR013852">
    <property type="entry name" value="Transl_elong_P/YeiP_CS"/>
</dbReference>
<dbReference type="InterPro" id="IPR012340">
    <property type="entry name" value="NA-bd_OB-fold"/>
</dbReference>
<feature type="domain" description="Translation elongation factor P/YeiP central" evidence="11">
    <location>
        <begin position="68"/>
        <end position="122"/>
    </location>
</feature>
<name>A0A075WRB8_9BACT</name>
<evidence type="ECO:0000256" key="5">
    <source>
        <dbReference type="ARBA" id="ARBA00022768"/>
    </source>
</evidence>
<evidence type="ECO:0000256" key="1">
    <source>
        <dbReference type="ARBA" id="ARBA00004496"/>
    </source>
</evidence>
<evidence type="ECO:0000256" key="7">
    <source>
        <dbReference type="HAMAP-Rule" id="MF_00141"/>
    </source>
</evidence>
<dbReference type="SMART" id="SM01185">
    <property type="entry name" value="EFP"/>
    <property type="match status" value="1"/>
</dbReference>
<dbReference type="InterPro" id="IPR008991">
    <property type="entry name" value="Translation_prot_SH3-like_sf"/>
</dbReference>
<dbReference type="PANTHER" id="PTHR30053">
    <property type="entry name" value="ELONGATION FACTOR P"/>
    <property type="match status" value="1"/>
</dbReference>
<dbReference type="STRING" id="289377.HL41_00375"/>
<evidence type="ECO:0000259" key="11">
    <source>
        <dbReference type="SMART" id="SM01185"/>
    </source>
</evidence>
<dbReference type="Gene3D" id="2.30.30.30">
    <property type="match status" value="1"/>
</dbReference>
<reference evidence="12 13" key="1">
    <citation type="journal article" date="2015" name="Genome Announc.">
        <title>Genome Sequence of a Sulfate-Reducing Thermophilic Bacterium, Thermodesulfobacterium commune DSM 2178T (Phylum Thermodesulfobacteria).</title>
        <authorList>
            <person name="Bhatnagar S."/>
            <person name="Badger J.H."/>
            <person name="Madupu R."/>
            <person name="Khouri H.M."/>
            <person name="O'Connor E.M."/>
            <person name="Robb F.T."/>
            <person name="Ward N.L."/>
            <person name="Eisen J.A."/>
        </authorList>
    </citation>
    <scope>NUCLEOTIDE SEQUENCE [LARGE SCALE GENOMIC DNA]</scope>
    <source>
        <strain evidence="12 13">DSM 2178</strain>
    </source>
</reference>
<dbReference type="Gene3D" id="2.40.50.140">
    <property type="entry name" value="Nucleic acid-binding proteins"/>
    <property type="match status" value="2"/>
</dbReference>
<dbReference type="RefSeq" id="WP_038063060.1">
    <property type="nucleotide sequence ID" value="NZ_CP008796.1"/>
</dbReference>
<dbReference type="PaxDb" id="289377-HL41_00375"/>
<dbReference type="InterPro" id="IPR011768">
    <property type="entry name" value="Transl_elongation_fac_P"/>
</dbReference>
<dbReference type="CDD" id="cd05794">
    <property type="entry name" value="S1_EF-P_repeat_2"/>
    <property type="match status" value="1"/>
</dbReference>
<evidence type="ECO:0000313" key="12">
    <source>
        <dbReference type="EMBL" id="AIH03411.1"/>
    </source>
</evidence>
<dbReference type="Proteomes" id="UP000028481">
    <property type="component" value="Chromosome"/>
</dbReference>
<dbReference type="InterPro" id="IPR013185">
    <property type="entry name" value="Transl_elong_KOW-like"/>
</dbReference>
<comment type="pathway">
    <text evidence="2 7">Protein biosynthesis; polypeptide chain elongation.</text>
</comment>
<dbReference type="SUPFAM" id="SSF50104">
    <property type="entry name" value="Translation proteins SH3-like domain"/>
    <property type="match status" value="1"/>
</dbReference>
<organism evidence="12 13">
    <name type="scientific">Thermodesulfobacterium commune DSM 2178</name>
    <dbReference type="NCBI Taxonomy" id="289377"/>
    <lineage>
        <taxon>Bacteria</taxon>
        <taxon>Pseudomonadati</taxon>
        <taxon>Thermodesulfobacteriota</taxon>
        <taxon>Thermodesulfobacteria</taxon>
        <taxon>Thermodesulfobacteriales</taxon>
        <taxon>Thermodesulfobacteriaceae</taxon>
        <taxon>Thermodesulfobacterium</taxon>
    </lineage>
</organism>
<dbReference type="AlphaFoldDB" id="A0A075WRB8"/>
<comment type="subcellular location">
    <subcellularLocation>
        <location evidence="1 7">Cytoplasm</location>
    </subcellularLocation>
</comment>
<dbReference type="HAMAP" id="MF_00141">
    <property type="entry name" value="EF_P"/>
    <property type="match status" value="1"/>
</dbReference>
<evidence type="ECO:0000256" key="2">
    <source>
        <dbReference type="ARBA" id="ARBA00004815"/>
    </source>
</evidence>
<evidence type="ECO:0000256" key="3">
    <source>
        <dbReference type="ARBA" id="ARBA00009479"/>
    </source>
</evidence>
<dbReference type="PROSITE" id="PS01275">
    <property type="entry name" value="EFP"/>
    <property type="match status" value="1"/>
</dbReference>
<dbReference type="UniPathway" id="UPA00345"/>
<comment type="similarity">
    <text evidence="3 7 9">Belongs to the elongation factor P family.</text>
</comment>
<dbReference type="InterPro" id="IPR020599">
    <property type="entry name" value="Transl_elong_fac_P/YeiP"/>
</dbReference>
<dbReference type="FunFam" id="2.30.30.30:FF:000003">
    <property type="entry name" value="Elongation factor P"/>
    <property type="match status" value="1"/>
</dbReference>
<dbReference type="Pfam" id="PF01132">
    <property type="entry name" value="EFP"/>
    <property type="match status" value="1"/>
</dbReference>
<feature type="domain" description="Elongation factor P C-terminal" evidence="10">
    <location>
        <begin position="130"/>
        <end position="185"/>
    </location>
</feature>
<dbReference type="GO" id="GO:0005829">
    <property type="term" value="C:cytosol"/>
    <property type="evidence" value="ECO:0007669"/>
    <property type="project" value="UniProtKB-ARBA"/>
</dbReference>
<evidence type="ECO:0000256" key="9">
    <source>
        <dbReference type="RuleBase" id="RU004389"/>
    </source>
</evidence>
<dbReference type="InterPro" id="IPR015365">
    <property type="entry name" value="Elong-fact-P_C"/>
</dbReference>
<dbReference type="Pfam" id="PF09285">
    <property type="entry name" value="Elong-fact-P_C"/>
    <property type="match status" value="1"/>
</dbReference>
<keyword evidence="6 7" id="KW-0648">Protein biosynthesis</keyword>
<dbReference type="GO" id="GO:0003746">
    <property type="term" value="F:translation elongation factor activity"/>
    <property type="evidence" value="ECO:0007669"/>
    <property type="project" value="UniProtKB-UniRule"/>
</dbReference>
<dbReference type="SMART" id="SM00841">
    <property type="entry name" value="Elong-fact-P_C"/>
    <property type="match status" value="1"/>
</dbReference>
<evidence type="ECO:0000259" key="10">
    <source>
        <dbReference type="SMART" id="SM00841"/>
    </source>
</evidence>